<evidence type="ECO:0000313" key="1">
    <source>
        <dbReference type="EMBL" id="MSS51165.1"/>
    </source>
</evidence>
<evidence type="ECO:0000313" key="2">
    <source>
        <dbReference type="Proteomes" id="UP000460950"/>
    </source>
</evidence>
<gene>
    <name evidence="1" type="ORF">FYJ30_23655</name>
</gene>
<evidence type="ECO:0008006" key="3">
    <source>
        <dbReference type="Google" id="ProtNLM"/>
    </source>
</evidence>
<proteinExistence type="predicted"/>
<dbReference type="AlphaFoldDB" id="A0A7K0JMC1"/>
<sequence length="217" mass="25429">MPGTYRLAVLFKKNGESAWFKPYGYDQNSNDGEWMYEVRPATDMPALRMITLENQKCNTFLAYPVPDNDWFNIVYTLSNKSRKAMKGTIKVVWEREFKLESNSYRPSAKADKNDSLNDEEWRDELGSCTVDIAAGVRFWKGIVSCKFPVQRKEPWRIHDNVGYCTPIAHLYYQPEGSSEWKLLRCDTEYLFNRNYPGSESAKMDEAFNYLYVIPKSW</sequence>
<protein>
    <recommendedName>
        <fullName evidence="3">Fimbrillin family protein</fullName>
    </recommendedName>
</protein>
<dbReference type="Proteomes" id="UP000460950">
    <property type="component" value="Unassembled WGS sequence"/>
</dbReference>
<organism evidence="1 2">
    <name type="scientific">Phocaeicola vulgatus</name>
    <name type="common">Bacteroides vulgatus</name>
    <dbReference type="NCBI Taxonomy" id="821"/>
    <lineage>
        <taxon>Bacteria</taxon>
        <taxon>Pseudomonadati</taxon>
        <taxon>Bacteroidota</taxon>
        <taxon>Bacteroidia</taxon>
        <taxon>Bacteroidales</taxon>
        <taxon>Bacteroidaceae</taxon>
        <taxon>Phocaeicola</taxon>
    </lineage>
</organism>
<dbReference type="EMBL" id="VULU01000118">
    <property type="protein sequence ID" value="MSS51165.1"/>
    <property type="molecule type" value="Genomic_DNA"/>
</dbReference>
<reference evidence="1 2" key="1">
    <citation type="submission" date="2019-09" db="EMBL/GenBank/DDBJ databases">
        <title>In-depth cultivation of the pig gut microbiome towards novel bacterial diversity and tailored functional studies.</title>
        <authorList>
            <person name="Wylensek D."/>
            <person name="Hitch T.C.A."/>
            <person name="Clavel T."/>
        </authorList>
    </citation>
    <scope>NUCLEOTIDE SEQUENCE [LARGE SCALE GENOMIC DNA]</scope>
    <source>
        <strain evidence="1 2">WCA-389-WT-3C</strain>
    </source>
</reference>
<accession>A0A7K0JMC1</accession>
<comment type="caution">
    <text evidence="1">The sequence shown here is derived from an EMBL/GenBank/DDBJ whole genome shotgun (WGS) entry which is preliminary data.</text>
</comment>
<name>A0A7K0JMC1_PHOVU</name>